<protein>
    <submittedName>
        <fullName evidence="1">Copper chaperone PCu(A)C</fullName>
    </submittedName>
</protein>
<dbReference type="SUPFAM" id="SSF110087">
    <property type="entry name" value="DR1885-like metal-binding protein"/>
    <property type="match status" value="1"/>
</dbReference>
<name>A0A4R9LU38_9LEPT</name>
<evidence type="ECO:0000313" key="1">
    <source>
        <dbReference type="EMBL" id="TGN13755.1"/>
    </source>
</evidence>
<dbReference type="Gene3D" id="2.60.40.1890">
    <property type="entry name" value="PCu(A)C copper chaperone"/>
    <property type="match status" value="1"/>
</dbReference>
<dbReference type="InterPro" id="IPR036182">
    <property type="entry name" value="PCuAC_sf"/>
</dbReference>
<dbReference type="OrthoDB" id="329262at2"/>
<dbReference type="Proteomes" id="UP000298264">
    <property type="component" value="Unassembled WGS sequence"/>
</dbReference>
<dbReference type="InterPro" id="IPR058248">
    <property type="entry name" value="Lxx211020-like"/>
</dbReference>
<sequence length="153" mass="17270">MFRNLNTIILTILFLLQVNLYFSCTNVTEELLVQKEESGILAGFRVRKIHESATVTAGYGKITNLRDADTEVREIRAEGYETVEWHTSSLEDGIAKMRKVDFPIPLPSGKEILLDKGGNHLMLIGKKKKISETVRIYFVLSNGETLVWDAAVK</sequence>
<accession>A0A4R9LU38</accession>
<keyword evidence="2" id="KW-1185">Reference proteome</keyword>
<dbReference type="PANTHER" id="PTHR36302">
    <property type="entry name" value="BLR7088 PROTEIN"/>
    <property type="match status" value="1"/>
</dbReference>
<dbReference type="AlphaFoldDB" id="A0A4R9LU38"/>
<evidence type="ECO:0000313" key="2">
    <source>
        <dbReference type="Proteomes" id="UP000298264"/>
    </source>
</evidence>
<dbReference type="InterPro" id="IPR007410">
    <property type="entry name" value="LpqE-like"/>
</dbReference>
<dbReference type="Pfam" id="PF04314">
    <property type="entry name" value="PCuAC"/>
    <property type="match status" value="1"/>
</dbReference>
<comment type="caution">
    <text evidence="1">The sequence shown here is derived from an EMBL/GenBank/DDBJ whole genome shotgun (WGS) entry which is preliminary data.</text>
</comment>
<proteinExistence type="predicted"/>
<gene>
    <name evidence="1" type="ORF">EHS11_03255</name>
</gene>
<dbReference type="EMBL" id="RQHV01000023">
    <property type="protein sequence ID" value="TGN13755.1"/>
    <property type="molecule type" value="Genomic_DNA"/>
</dbReference>
<dbReference type="PANTHER" id="PTHR36302:SF1">
    <property type="entry name" value="COPPER CHAPERONE PCU(A)C"/>
    <property type="match status" value="1"/>
</dbReference>
<organism evidence="1 2">
    <name type="scientific">Leptospira ilyithenensis</name>
    <dbReference type="NCBI Taxonomy" id="2484901"/>
    <lineage>
        <taxon>Bacteria</taxon>
        <taxon>Pseudomonadati</taxon>
        <taxon>Spirochaetota</taxon>
        <taxon>Spirochaetia</taxon>
        <taxon>Leptospirales</taxon>
        <taxon>Leptospiraceae</taxon>
        <taxon>Leptospira</taxon>
    </lineage>
</organism>
<reference evidence="1" key="1">
    <citation type="journal article" date="2019" name="PLoS Negl. Trop. Dis.">
        <title>Revisiting the worldwide diversity of Leptospira species in the environment.</title>
        <authorList>
            <person name="Vincent A.T."/>
            <person name="Schiettekatte O."/>
            <person name="Bourhy P."/>
            <person name="Veyrier F.J."/>
            <person name="Picardeau M."/>
        </authorList>
    </citation>
    <scope>NUCLEOTIDE SEQUENCE [LARGE SCALE GENOMIC DNA]</scope>
    <source>
        <strain evidence="1">201400974</strain>
    </source>
</reference>